<dbReference type="CDD" id="cd13671">
    <property type="entry name" value="PBP2_TRAP_SBP_like_3"/>
    <property type="match status" value="1"/>
</dbReference>
<dbReference type="PROSITE" id="PS51257">
    <property type="entry name" value="PROKAR_LIPOPROTEIN"/>
    <property type="match status" value="1"/>
</dbReference>
<dbReference type="Proteomes" id="UP000275256">
    <property type="component" value="Unassembled WGS sequence"/>
</dbReference>
<evidence type="ECO:0000256" key="1">
    <source>
        <dbReference type="ARBA" id="ARBA00022729"/>
    </source>
</evidence>
<proteinExistence type="predicted"/>
<dbReference type="PANTHER" id="PTHR33376">
    <property type="match status" value="1"/>
</dbReference>
<comment type="caution">
    <text evidence="4">The sequence shown here is derived from an EMBL/GenBank/DDBJ whole genome shotgun (WGS) entry which is preliminary data.</text>
</comment>
<dbReference type="Pfam" id="PF03480">
    <property type="entry name" value="DctP"/>
    <property type="match status" value="1"/>
</dbReference>
<dbReference type="PIRSF" id="PIRSF006470">
    <property type="entry name" value="DctB"/>
    <property type="match status" value="1"/>
</dbReference>
<dbReference type="InterPro" id="IPR004682">
    <property type="entry name" value="TRAP_DctP"/>
</dbReference>
<dbReference type="PANTHER" id="PTHR33376:SF2">
    <property type="entry name" value="DICARBOXYLATE-BINDING PERIPLASMIC PROTEIN"/>
    <property type="match status" value="1"/>
</dbReference>
<feature type="region of interest" description="Disordered" evidence="2">
    <location>
        <begin position="24"/>
        <end position="44"/>
    </location>
</feature>
<evidence type="ECO:0000256" key="2">
    <source>
        <dbReference type="SAM" id="MobiDB-lite"/>
    </source>
</evidence>
<evidence type="ECO:0000313" key="5">
    <source>
        <dbReference type="Proteomes" id="UP000275256"/>
    </source>
</evidence>
<dbReference type="AlphaFoldDB" id="A0A3M0GCD6"/>
<dbReference type="NCBIfam" id="TIGR00787">
    <property type="entry name" value="dctP"/>
    <property type="match status" value="1"/>
</dbReference>
<name>A0A3M0GCD6_9ACTN</name>
<dbReference type="InterPro" id="IPR038404">
    <property type="entry name" value="TRAP_DctP_sf"/>
</dbReference>
<accession>A0A3M0GCD6</accession>
<dbReference type="GO" id="GO:0030288">
    <property type="term" value="C:outer membrane-bounded periplasmic space"/>
    <property type="evidence" value="ECO:0007669"/>
    <property type="project" value="InterPro"/>
</dbReference>
<evidence type="ECO:0000313" key="4">
    <source>
        <dbReference type="EMBL" id="RMB62127.1"/>
    </source>
</evidence>
<keyword evidence="1 3" id="KW-0732">Signal</keyword>
<dbReference type="RefSeq" id="WP_121900677.1">
    <property type="nucleotide sequence ID" value="NZ_REFW01000001.1"/>
</dbReference>
<dbReference type="InterPro" id="IPR018389">
    <property type="entry name" value="DctP_fam"/>
</dbReference>
<dbReference type="GO" id="GO:0055085">
    <property type="term" value="P:transmembrane transport"/>
    <property type="evidence" value="ECO:0007669"/>
    <property type="project" value="InterPro"/>
</dbReference>
<protein>
    <submittedName>
        <fullName evidence="4">TRAP transporter substrate-binding protein</fullName>
    </submittedName>
</protein>
<feature type="chain" id="PRO_5038442999" evidence="3">
    <location>
        <begin position="22"/>
        <end position="351"/>
    </location>
</feature>
<organism evidence="4 5">
    <name type="scientific">Tessaracoccus antarcticus</name>
    <dbReference type="NCBI Taxonomy" id="2479848"/>
    <lineage>
        <taxon>Bacteria</taxon>
        <taxon>Bacillati</taxon>
        <taxon>Actinomycetota</taxon>
        <taxon>Actinomycetes</taxon>
        <taxon>Propionibacteriales</taxon>
        <taxon>Propionibacteriaceae</taxon>
        <taxon>Tessaracoccus</taxon>
    </lineage>
</organism>
<dbReference type="Gene3D" id="3.40.190.170">
    <property type="entry name" value="Bacterial extracellular solute-binding protein, family 7"/>
    <property type="match status" value="1"/>
</dbReference>
<dbReference type="EMBL" id="REFW01000001">
    <property type="protein sequence ID" value="RMB62127.1"/>
    <property type="molecule type" value="Genomic_DNA"/>
</dbReference>
<gene>
    <name evidence="4" type="ORF">EAX62_06020</name>
</gene>
<sequence>MRRNKAVSITALIGMSMLALSACSAGTTPTPGETTTSTGGGETAASGDTLVMKVAFNQPETHPQYIVMDELGDKLKEATDGRYDVEVYPNETLGAQRETIELVQAGTLEMAYVAGPLLENFNPDFVVFNLPFAFDSPEQQSKVTNDPEIVGDLYSSLEDQGIKVISAFHGGVRSVYNSVKPINTPADLKGMKIRVIESDTNIEMMSLMGGTGTPMGQGEVYTAIQSGILEGAENNELIYSNLKHAEVAKYYSYTRHLMFPDYLIINPTVYNAMSEEDQGVFSDLLAEARVHEAELWKEQVGDAVTAAEAAGATFNEVDSEAFAAAIKPLTEKKLTTDVTKKIYDQVRAAGK</sequence>
<feature type="signal peptide" evidence="3">
    <location>
        <begin position="1"/>
        <end position="21"/>
    </location>
</feature>
<reference evidence="4 5" key="1">
    <citation type="submission" date="2018-10" db="EMBL/GenBank/DDBJ databases">
        <title>Tessaracoccus antarcticuss sp. nov., isolated from sediment.</title>
        <authorList>
            <person name="Zhou L.Y."/>
            <person name="Du Z.J."/>
        </authorList>
    </citation>
    <scope>NUCLEOTIDE SEQUENCE [LARGE SCALE GENOMIC DNA]</scope>
    <source>
        <strain evidence="4 5">JDX10</strain>
    </source>
</reference>
<dbReference type="OrthoDB" id="9815946at2"/>
<keyword evidence="5" id="KW-1185">Reference proteome</keyword>
<evidence type="ECO:0000256" key="3">
    <source>
        <dbReference type="SAM" id="SignalP"/>
    </source>
</evidence>
<dbReference type="GO" id="GO:0030246">
    <property type="term" value="F:carbohydrate binding"/>
    <property type="evidence" value="ECO:0007669"/>
    <property type="project" value="TreeGrafter"/>
</dbReference>
<dbReference type="NCBIfam" id="NF037995">
    <property type="entry name" value="TRAP_S1"/>
    <property type="match status" value="1"/>
</dbReference>